<dbReference type="InterPro" id="IPR000873">
    <property type="entry name" value="AMP-dep_synth/lig_dom"/>
</dbReference>
<dbReference type="PROSITE" id="PS00455">
    <property type="entry name" value="AMP_BINDING"/>
    <property type="match status" value="1"/>
</dbReference>
<evidence type="ECO:0000256" key="7">
    <source>
        <dbReference type="ARBA" id="ARBA00039009"/>
    </source>
</evidence>
<evidence type="ECO:0000256" key="3">
    <source>
        <dbReference type="ARBA" id="ARBA00022741"/>
    </source>
</evidence>
<keyword evidence="5" id="KW-0067">ATP-binding</keyword>
<sequence length="581" mass="65147">MKTSLKSQILRSFWIFRSLHRSFHRQHKFLGSPVFAQYEAVTHGEQPLPEYFNFASEVLDRWAQTEKDGKTLSNPALWWINGRGGEVRWSFEELGVLSRKVANILSDQCRLNRGDRILVILPRIPEWWLITVACIRAGITVIPGTTQLTAKDIRYRLQVSGAKCIVTTDAMAPVVESIAAESYGLQAKLMVSSGGGRDGWLSFNELLKEAPADHTCVKTKIEDPMMVYFTSGTTGAPKMAELSQGSLGFRPIANKRYWLDTTPLDVMWCTADTGWILTSLGAVFNPWVCGSCVFVHNMPQVEPSIILNTLSRFPITTILGAPTLFRMLVQNDLSSYKFMSLRHCISAGEPLNPEVMEQWKKKTGLDIHEAYGQTETGMACAVLKGMKIKPGSMGKACAPYDVQIVDEEANILPRGKEGEIAIRVKPNRPLGLFSRYVDNPEKTVETIRGDFHVTGDRGLMDEDGYIWFVGRADDIINSAGYRIGPFEVESALLEHPAVAEAAAVSSPDPLRGEVVKAFVVLSPAYTLQHKEKLTLELQEHVKKVTAPYKYPRKMEFVQQLPKTITGKIRRVELRKKEWEQV</sequence>
<dbReference type="KEGG" id="pvt:110082173"/>
<dbReference type="GO" id="GO:0005759">
    <property type="term" value="C:mitochondrial matrix"/>
    <property type="evidence" value="ECO:0007669"/>
    <property type="project" value="TreeGrafter"/>
</dbReference>
<keyword evidence="4" id="KW-0276">Fatty acid metabolism</keyword>
<dbReference type="GO" id="GO:0046872">
    <property type="term" value="F:metal ion binding"/>
    <property type="evidence" value="ECO:0007669"/>
    <property type="project" value="UniProtKB-KW"/>
</dbReference>
<evidence type="ECO:0000256" key="4">
    <source>
        <dbReference type="ARBA" id="ARBA00022832"/>
    </source>
</evidence>
<protein>
    <recommendedName>
        <fullName evidence="7">medium-chain acyl-CoA ligase</fullName>
        <ecNumber evidence="7">6.2.1.2</ecNumber>
    </recommendedName>
</protein>
<comment type="similarity">
    <text evidence="1">Belongs to the ATP-dependent AMP-binding enzyme family.</text>
</comment>
<proteinExistence type="inferred from homology"/>
<evidence type="ECO:0000256" key="1">
    <source>
        <dbReference type="ARBA" id="ARBA00006432"/>
    </source>
</evidence>
<evidence type="ECO:0000256" key="5">
    <source>
        <dbReference type="ARBA" id="ARBA00022840"/>
    </source>
</evidence>
<gene>
    <name evidence="12 13" type="primary">LOC110082173</name>
</gene>
<evidence type="ECO:0000256" key="8">
    <source>
        <dbReference type="ARBA" id="ARBA00048477"/>
    </source>
</evidence>
<keyword evidence="11" id="KW-1185">Reference proteome</keyword>
<dbReference type="GeneID" id="110082173"/>
<keyword evidence="3" id="KW-0547">Nucleotide-binding</keyword>
<dbReference type="InterPro" id="IPR025110">
    <property type="entry name" value="AMP-bd_C"/>
</dbReference>
<dbReference type="InterPro" id="IPR020845">
    <property type="entry name" value="AMP-binding_CS"/>
</dbReference>
<accession>A0A6J0UAE3</accession>
<dbReference type="InterPro" id="IPR051087">
    <property type="entry name" value="Mitochondrial_ACSM"/>
</dbReference>
<dbReference type="GO" id="GO:0005524">
    <property type="term" value="F:ATP binding"/>
    <property type="evidence" value="ECO:0007669"/>
    <property type="project" value="UniProtKB-KW"/>
</dbReference>
<dbReference type="Proteomes" id="UP001652642">
    <property type="component" value="Chromosome 13"/>
</dbReference>
<evidence type="ECO:0000313" key="11">
    <source>
        <dbReference type="Proteomes" id="UP001652642"/>
    </source>
</evidence>
<dbReference type="GO" id="GO:0006637">
    <property type="term" value="P:acyl-CoA metabolic process"/>
    <property type="evidence" value="ECO:0007669"/>
    <property type="project" value="TreeGrafter"/>
</dbReference>
<dbReference type="GO" id="GO:0004321">
    <property type="term" value="F:fatty-acyl-CoA synthase activity"/>
    <property type="evidence" value="ECO:0007669"/>
    <property type="project" value="TreeGrafter"/>
</dbReference>
<dbReference type="Pfam" id="PF00501">
    <property type="entry name" value="AMP-binding"/>
    <property type="match status" value="1"/>
</dbReference>
<dbReference type="PANTHER" id="PTHR43605">
    <property type="entry name" value="ACYL-COENZYME A SYNTHETASE"/>
    <property type="match status" value="1"/>
</dbReference>
<evidence type="ECO:0000313" key="12">
    <source>
        <dbReference type="RefSeq" id="XP_020655169.2"/>
    </source>
</evidence>
<dbReference type="AlphaFoldDB" id="A0A6J0UAE3"/>
<dbReference type="InterPro" id="IPR045851">
    <property type="entry name" value="AMP-bd_C_sf"/>
</dbReference>
<keyword evidence="2" id="KW-0436">Ligase</keyword>
<dbReference type="GO" id="GO:0006633">
    <property type="term" value="P:fatty acid biosynthetic process"/>
    <property type="evidence" value="ECO:0007669"/>
    <property type="project" value="TreeGrafter"/>
</dbReference>
<dbReference type="Pfam" id="PF13193">
    <property type="entry name" value="AMP-binding_C"/>
    <property type="match status" value="1"/>
</dbReference>
<dbReference type="OrthoDB" id="6614653at2759"/>
<evidence type="ECO:0000259" key="9">
    <source>
        <dbReference type="Pfam" id="PF00501"/>
    </source>
</evidence>
<dbReference type="Gene3D" id="3.30.300.30">
    <property type="match status" value="1"/>
</dbReference>
<keyword evidence="6" id="KW-0443">Lipid metabolism</keyword>
<evidence type="ECO:0000256" key="6">
    <source>
        <dbReference type="ARBA" id="ARBA00023098"/>
    </source>
</evidence>
<dbReference type="PANTHER" id="PTHR43605:SF12">
    <property type="entry name" value="ACYL-COENZYME A SYNTHETASE ACSM4, MITOCHONDRIAL"/>
    <property type="match status" value="1"/>
</dbReference>
<dbReference type="RefSeq" id="XP_020655169.2">
    <property type="nucleotide sequence ID" value="XM_020799510.2"/>
</dbReference>
<dbReference type="InterPro" id="IPR042099">
    <property type="entry name" value="ANL_N_sf"/>
</dbReference>
<reference evidence="12 13" key="1">
    <citation type="submission" date="2025-05" db="UniProtKB">
        <authorList>
            <consortium name="RefSeq"/>
        </authorList>
    </citation>
    <scope>IDENTIFICATION</scope>
</reference>
<comment type="catalytic activity">
    <reaction evidence="8">
        <text>a medium-chain fatty acid + ATP + CoA = a medium-chain fatty acyl-CoA + AMP + diphosphate</text>
        <dbReference type="Rhea" id="RHEA:48340"/>
        <dbReference type="ChEBI" id="CHEBI:30616"/>
        <dbReference type="ChEBI" id="CHEBI:33019"/>
        <dbReference type="ChEBI" id="CHEBI:57287"/>
        <dbReference type="ChEBI" id="CHEBI:59558"/>
        <dbReference type="ChEBI" id="CHEBI:90546"/>
        <dbReference type="ChEBI" id="CHEBI:456215"/>
        <dbReference type="EC" id="6.2.1.2"/>
    </reaction>
    <physiologicalReaction direction="left-to-right" evidence="8">
        <dbReference type="Rhea" id="RHEA:48341"/>
    </physiologicalReaction>
</comment>
<feature type="domain" description="AMP-dependent synthetase/ligase" evidence="9">
    <location>
        <begin position="74"/>
        <end position="423"/>
    </location>
</feature>
<name>A0A6J0UAE3_9SAUR</name>
<dbReference type="SUPFAM" id="SSF56801">
    <property type="entry name" value="Acetyl-CoA synthetase-like"/>
    <property type="match status" value="1"/>
</dbReference>
<dbReference type="GO" id="GO:0031956">
    <property type="term" value="F:medium-chain fatty acid-CoA ligase activity"/>
    <property type="evidence" value="ECO:0007669"/>
    <property type="project" value="UniProtKB-EC"/>
</dbReference>
<dbReference type="Gene3D" id="3.40.50.12780">
    <property type="entry name" value="N-terminal domain of ligase-like"/>
    <property type="match status" value="1"/>
</dbReference>
<evidence type="ECO:0000313" key="13">
    <source>
        <dbReference type="RefSeq" id="XP_020655170.2"/>
    </source>
</evidence>
<evidence type="ECO:0000256" key="2">
    <source>
        <dbReference type="ARBA" id="ARBA00022598"/>
    </source>
</evidence>
<evidence type="ECO:0000259" key="10">
    <source>
        <dbReference type="Pfam" id="PF13193"/>
    </source>
</evidence>
<dbReference type="RefSeq" id="XP_020655170.2">
    <property type="nucleotide sequence ID" value="XM_020799511.2"/>
</dbReference>
<dbReference type="EC" id="6.2.1.2" evidence="7"/>
<feature type="domain" description="AMP-binding enzyme C-terminal" evidence="10">
    <location>
        <begin position="487"/>
        <end position="567"/>
    </location>
</feature>
<organism evidence="11 12">
    <name type="scientific">Pogona vitticeps</name>
    <name type="common">central bearded dragon</name>
    <dbReference type="NCBI Taxonomy" id="103695"/>
    <lineage>
        <taxon>Eukaryota</taxon>
        <taxon>Metazoa</taxon>
        <taxon>Chordata</taxon>
        <taxon>Craniata</taxon>
        <taxon>Vertebrata</taxon>
        <taxon>Euteleostomi</taxon>
        <taxon>Lepidosauria</taxon>
        <taxon>Squamata</taxon>
        <taxon>Bifurcata</taxon>
        <taxon>Unidentata</taxon>
        <taxon>Episquamata</taxon>
        <taxon>Toxicofera</taxon>
        <taxon>Iguania</taxon>
        <taxon>Acrodonta</taxon>
        <taxon>Agamidae</taxon>
        <taxon>Amphibolurinae</taxon>
        <taxon>Pogona</taxon>
    </lineage>
</organism>